<keyword evidence="1" id="KW-0479">Metal-binding</keyword>
<proteinExistence type="predicted"/>
<evidence type="ECO:0000256" key="6">
    <source>
        <dbReference type="ARBA" id="ARBA00023098"/>
    </source>
</evidence>
<protein>
    <submittedName>
        <fullName evidence="9">FabD/lysophospholipase-like protein</fullName>
    </submittedName>
</protein>
<comment type="caution">
    <text evidence="9">The sequence shown here is derived from an EMBL/GenBank/DDBJ whole genome shotgun (WGS) entry which is preliminary data.</text>
</comment>
<reference evidence="9 10" key="1">
    <citation type="submission" date="2024-07" db="EMBL/GenBank/DDBJ databases">
        <title>Section-level genome sequencing and comparative genomics of Aspergillus sections Usti and Cavernicolus.</title>
        <authorList>
            <consortium name="Lawrence Berkeley National Laboratory"/>
            <person name="Nybo J.L."/>
            <person name="Vesth T.C."/>
            <person name="Theobald S."/>
            <person name="Frisvad J.C."/>
            <person name="Larsen T.O."/>
            <person name="Kjaerboelling I."/>
            <person name="Rothschild-Mancinelli K."/>
            <person name="Lyhne E.K."/>
            <person name="Kogle M.E."/>
            <person name="Barry K."/>
            <person name="Clum A."/>
            <person name="Na H."/>
            <person name="Ledsgaard L."/>
            <person name="Lin J."/>
            <person name="Lipzen A."/>
            <person name="Kuo A."/>
            <person name="Riley R."/>
            <person name="Mondo S."/>
            <person name="Labutti K."/>
            <person name="Haridas S."/>
            <person name="Pangalinan J."/>
            <person name="Salamov A.A."/>
            <person name="Simmons B.A."/>
            <person name="Magnuson J.K."/>
            <person name="Chen J."/>
            <person name="Drula E."/>
            <person name="Henrissat B."/>
            <person name="Wiebenga A."/>
            <person name="Lubbers R.J."/>
            <person name="Gomes A.C."/>
            <person name="Makela M.R."/>
            <person name="Stajich J."/>
            <person name="Grigoriev I.V."/>
            <person name="Mortensen U.H."/>
            <person name="De Vries R.P."/>
            <person name="Baker S.E."/>
            <person name="Andersen M.R."/>
        </authorList>
    </citation>
    <scope>NUCLEOTIDE SEQUENCE [LARGE SCALE GENOMIC DNA]</scope>
    <source>
        <strain evidence="9 10">CBS 209.92</strain>
    </source>
</reference>
<feature type="short sequence motif" description="GXGXXG" evidence="7">
    <location>
        <begin position="480"/>
        <end position="485"/>
    </location>
</feature>
<evidence type="ECO:0000256" key="2">
    <source>
        <dbReference type="ARBA" id="ARBA00022771"/>
    </source>
</evidence>
<sequence length="945" mass="106926">MSHCDDLEWVRHVQSTRTGEITLEDTGRFVRVTKELPRPTAQTPQLALFLGTRAKDIALKEIFPHNNLGRRGRREDINLRLETTSLNSDTPLLFADSTPFARNPTDRTQVMCHEILPYSACWKPEGHSLIDIVYNRLLFLFSDVVCVFADDFSSLDALAMRLVLWAEIGSAQKLVGLRPRLLIITTENCQQDRARTLLEVIQPYSEMLGACFSLTKIIQLAGPYLSPTAKHQRLRDEIRQQRQEALAVRQKHGMLFCAEHLAALFQRAVFHTARTTKEQFCYITAARGETKPGNDFTNHLVDFLDLAREHKTPFHSAASYIASSIIMDAYPPQMHAFTIDSIFTEIYGLYCARALTICYGNIYMPQMRREIQQLCYHHFDELRRSRISASKFHWQNIRLLHPSLALFRNNRTCLYCLRRLPEYHLSCGHSVCQECLLVFGALVSGREQRWSLQCIFDDDGEAIVDAKPKTAGVRAVCIDGGGSRGVTPLEFLKGLQEVLLDCPLHEMVDIACGSSSGGLITLAKFHLRWPVDLCAKTFESLAVRCFKGSKSILGLLKSAFNYVVTDAIYNESTLETALKATYGSERAFFAHVPDTVQGPKVAVTAMTHRSQRAVFTNYNASADVLWEGTANLTAQTGGYVAIRPKRPSEEPLLWQVARATSAAPIFFKPMELDIGDFWDGALGFPNPSELAAWESVRIWPESTIDLTLSLGTGEEPKRGKSTSSRSRLLDSFNLHLDGEFHFLNMKNKPNADESLLRLNTKLPHPIRLDDTEHLQLQKENVLQPNNRQGLIDTAFALLVSTFYFQLDHRAVYNRGVYSCQGSIRCRGDYYQVAKALEKLIGPDFEFITDTEVLCKCDFRRNLCSVCHRYRVNISFTVRHPSAILSISLRTTQGIVRKISGFPQSITWFQRQQGLDNPFRTPGHDLPRESLCLGCERNSVFEVAFC</sequence>
<dbReference type="PROSITE" id="PS51635">
    <property type="entry name" value="PNPLA"/>
    <property type="match status" value="1"/>
</dbReference>
<dbReference type="PROSITE" id="PS00518">
    <property type="entry name" value="ZF_RING_1"/>
    <property type="match status" value="1"/>
</dbReference>
<dbReference type="PANTHER" id="PTHR24185:SF1">
    <property type="entry name" value="CALCIUM-INDEPENDENT PHOSPHOLIPASE A2-GAMMA"/>
    <property type="match status" value="1"/>
</dbReference>
<keyword evidence="6 7" id="KW-0443">Lipid metabolism</keyword>
<feature type="short sequence motif" description="GXSXG" evidence="7">
    <location>
        <begin position="513"/>
        <end position="517"/>
    </location>
</feature>
<dbReference type="InterPro" id="IPR002641">
    <property type="entry name" value="PNPLA_dom"/>
</dbReference>
<evidence type="ECO:0000313" key="10">
    <source>
        <dbReference type="Proteomes" id="UP001610563"/>
    </source>
</evidence>
<keyword evidence="5 7" id="KW-0442">Lipid degradation</keyword>
<feature type="domain" description="PNPLA" evidence="8">
    <location>
        <begin position="476"/>
        <end position="692"/>
    </location>
</feature>
<dbReference type="PANTHER" id="PTHR24185">
    <property type="entry name" value="CALCIUM-INDEPENDENT PHOSPHOLIPASE A2-GAMMA"/>
    <property type="match status" value="1"/>
</dbReference>
<evidence type="ECO:0000256" key="4">
    <source>
        <dbReference type="ARBA" id="ARBA00022833"/>
    </source>
</evidence>
<gene>
    <name evidence="9" type="ORF">BJX66DRAFT_350703</name>
</gene>
<dbReference type="Pfam" id="PF01734">
    <property type="entry name" value="Patatin"/>
    <property type="match status" value="1"/>
</dbReference>
<organism evidence="9 10">
    <name type="scientific">Aspergillus keveii</name>
    <dbReference type="NCBI Taxonomy" id="714993"/>
    <lineage>
        <taxon>Eukaryota</taxon>
        <taxon>Fungi</taxon>
        <taxon>Dikarya</taxon>
        <taxon>Ascomycota</taxon>
        <taxon>Pezizomycotina</taxon>
        <taxon>Eurotiomycetes</taxon>
        <taxon>Eurotiomycetidae</taxon>
        <taxon>Eurotiales</taxon>
        <taxon>Aspergillaceae</taxon>
        <taxon>Aspergillus</taxon>
        <taxon>Aspergillus subgen. Nidulantes</taxon>
    </lineage>
</organism>
<dbReference type="EMBL" id="JBFTWV010000360">
    <property type="protein sequence ID" value="KAL2782648.1"/>
    <property type="molecule type" value="Genomic_DNA"/>
</dbReference>
<dbReference type="Gene3D" id="3.40.1090.10">
    <property type="entry name" value="Cytosolic phospholipase A2 catalytic domain"/>
    <property type="match status" value="1"/>
</dbReference>
<keyword evidence="4" id="KW-0862">Zinc</keyword>
<evidence type="ECO:0000259" key="8">
    <source>
        <dbReference type="PROSITE" id="PS51635"/>
    </source>
</evidence>
<feature type="active site" description="Nucleophile" evidence="7">
    <location>
        <position position="515"/>
    </location>
</feature>
<dbReference type="InterPro" id="IPR016035">
    <property type="entry name" value="Acyl_Trfase/lysoPLipase"/>
</dbReference>
<keyword evidence="10" id="KW-1185">Reference proteome</keyword>
<evidence type="ECO:0000256" key="3">
    <source>
        <dbReference type="ARBA" id="ARBA00022801"/>
    </source>
</evidence>
<dbReference type="CDD" id="cd07199">
    <property type="entry name" value="Pat17_PNPLA8_PNPLA9_like"/>
    <property type="match status" value="1"/>
</dbReference>
<dbReference type="SUPFAM" id="SSF52151">
    <property type="entry name" value="FabD/lysophospholipase-like"/>
    <property type="match status" value="1"/>
</dbReference>
<dbReference type="Proteomes" id="UP001610563">
    <property type="component" value="Unassembled WGS sequence"/>
</dbReference>
<evidence type="ECO:0000313" key="9">
    <source>
        <dbReference type="EMBL" id="KAL2782648.1"/>
    </source>
</evidence>
<evidence type="ECO:0000256" key="5">
    <source>
        <dbReference type="ARBA" id="ARBA00022963"/>
    </source>
</evidence>
<evidence type="ECO:0000256" key="1">
    <source>
        <dbReference type="ARBA" id="ARBA00022723"/>
    </source>
</evidence>
<dbReference type="InterPro" id="IPR017907">
    <property type="entry name" value="Znf_RING_CS"/>
</dbReference>
<keyword evidence="2" id="KW-0863">Zinc-finger</keyword>
<keyword evidence="3 7" id="KW-0378">Hydrolase</keyword>
<accession>A0ABR4FHB7</accession>
<evidence type="ECO:0000256" key="7">
    <source>
        <dbReference type="PROSITE-ProRule" id="PRU01161"/>
    </source>
</evidence>
<feature type="active site" description="Proton acceptor" evidence="7">
    <location>
        <position position="679"/>
    </location>
</feature>
<feature type="short sequence motif" description="DGA/G" evidence="7">
    <location>
        <begin position="679"/>
        <end position="681"/>
    </location>
</feature>
<name>A0ABR4FHB7_9EURO</name>